<evidence type="ECO:0000313" key="11">
    <source>
        <dbReference type="Proteomes" id="UP000070186"/>
    </source>
</evidence>
<dbReference type="InterPro" id="IPR013767">
    <property type="entry name" value="PAS_fold"/>
</dbReference>
<evidence type="ECO:0000256" key="6">
    <source>
        <dbReference type="ARBA" id="ARBA00023012"/>
    </source>
</evidence>
<evidence type="ECO:0000259" key="9">
    <source>
        <dbReference type="PROSITE" id="PS50113"/>
    </source>
</evidence>
<evidence type="ECO:0000256" key="4">
    <source>
        <dbReference type="ARBA" id="ARBA00022777"/>
    </source>
</evidence>
<dbReference type="Pfam" id="PF07568">
    <property type="entry name" value="HisKA_2"/>
    <property type="match status" value="1"/>
</dbReference>
<dbReference type="AlphaFoldDB" id="A0A133XNT8"/>
<name>A0A133XNT8_9RHOO</name>
<keyword evidence="5" id="KW-0067">ATP-binding</keyword>
<dbReference type="EMBL" id="LODL01000005">
    <property type="protein sequence ID" value="KXB32613.1"/>
    <property type="molecule type" value="Genomic_DNA"/>
</dbReference>
<dbReference type="STRING" id="281362.AT959_02425"/>
<dbReference type="SUPFAM" id="SSF55785">
    <property type="entry name" value="PYP-like sensor domain (PAS domain)"/>
    <property type="match status" value="1"/>
</dbReference>
<dbReference type="InterPro" id="IPR035965">
    <property type="entry name" value="PAS-like_dom_sf"/>
</dbReference>
<protein>
    <submittedName>
        <fullName evidence="10">Histidine kinase</fullName>
    </submittedName>
</protein>
<feature type="domain" description="PAS" evidence="8">
    <location>
        <begin position="1"/>
        <end position="39"/>
    </location>
</feature>
<proteinExistence type="predicted"/>
<keyword evidence="2" id="KW-0808">Transferase</keyword>
<dbReference type="PROSITE" id="PS50109">
    <property type="entry name" value="HIS_KIN"/>
    <property type="match status" value="1"/>
</dbReference>
<dbReference type="GO" id="GO:0016301">
    <property type="term" value="F:kinase activity"/>
    <property type="evidence" value="ECO:0007669"/>
    <property type="project" value="UniProtKB-KW"/>
</dbReference>
<keyword evidence="6" id="KW-0902">Two-component regulatory system</keyword>
<dbReference type="InterPro" id="IPR011495">
    <property type="entry name" value="Sig_transdc_His_kin_sub2_dim/P"/>
</dbReference>
<dbReference type="GO" id="GO:0000160">
    <property type="term" value="P:phosphorelay signal transduction system"/>
    <property type="evidence" value="ECO:0007669"/>
    <property type="project" value="UniProtKB-KW"/>
</dbReference>
<reference evidence="10 11" key="1">
    <citation type="submission" date="2015-12" db="EMBL/GenBank/DDBJ databases">
        <title>Nitrous oxide reduction kinetics distinguish bacteria harboring typical versus atypical NosZ.</title>
        <authorList>
            <person name="Yoon S."/>
            <person name="Nissen S."/>
            <person name="Park D."/>
            <person name="Sanford R.A."/>
            <person name="Loeffler F.E."/>
        </authorList>
    </citation>
    <scope>NUCLEOTIDE SEQUENCE [LARGE SCALE GENOMIC DNA]</scope>
    <source>
        <strain evidence="10 11">ATCC BAA-841</strain>
    </source>
</reference>
<keyword evidence="11" id="KW-1185">Reference proteome</keyword>
<evidence type="ECO:0000256" key="5">
    <source>
        <dbReference type="ARBA" id="ARBA00022840"/>
    </source>
</evidence>
<dbReference type="PANTHER" id="PTHR43065">
    <property type="entry name" value="SENSOR HISTIDINE KINASE"/>
    <property type="match status" value="1"/>
</dbReference>
<accession>A0A133XNT8</accession>
<dbReference type="InterPro" id="IPR005467">
    <property type="entry name" value="His_kinase_dom"/>
</dbReference>
<dbReference type="SMART" id="SM00387">
    <property type="entry name" value="HATPase_c"/>
    <property type="match status" value="1"/>
</dbReference>
<keyword evidence="1" id="KW-0597">Phosphoprotein</keyword>
<comment type="caution">
    <text evidence="10">The sequence shown here is derived from an EMBL/GenBank/DDBJ whole genome shotgun (WGS) entry which is preliminary data.</text>
</comment>
<feature type="domain" description="PAC" evidence="9">
    <location>
        <begin position="63"/>
        <end position="113"/>
    </location>
</feature>
<gene>
    <name evidence="10" type="ORF">AT959_02425</name>
</gene>
<evidence type="ECO:0000259" key="7">
    <source>
        <dbReference type="PROSITE" id="PS50109"/>
    </source>
</evidence>
<feature type="domain" description="Histidine kinase" evidence="7">
    <location>
        <begin position="124"/>
        <end position="320"/>
    </location>
</feature>
<evidence type="ECO:0000256" key="1">
    <source>
        <dbReference type="ARBA" id="ARBA00022553"/>
    </source>
</evidence>
<evidence type="ECO:0000313" key="10">
    <source>
        <dbReference type="EMBL" id="KXB32613.1"/>
    </source>
</evidence>
<dbReference type="Pfam" id="PF00989">
    <property type="entry name" value="PAS"/>
    <property type="match status" value="1"/>
</dbReference>
<dbReference type="PROSITE" id="PS50112">
    <property type="entry name" value="PAS"/>
    <property type="match status" value="1"/>
</dbReference>
<dbReference type="Proteomes" id="UP000070186">
    <property type="component" value="Unassembled WGS sequence"/>
</dbReference>
<organism evidence="10 11">
    <name type="scientific">Dechloromonas denitrificans</name>
    <dbReference type="NCBI Taxonomy" id="281362"/>
    <lineage>
        <taxon>Bacteria</taxon>
        <taxon>Pseudomonadati</taxon>
        <taxon>Pseudomonadota</taxon>
        <taxon>Betaproteobacteria</taxon>
        <taxon>Rhodocyclales</taxon>
        <taxon>Azonexaceae</taxon>
        <taxon>Dechloromonas</taxon>
    </lineage>
</organism>
<dbReference type="NCBIfam" id="TIGR00229">
    <property type="entry name" value="sensory_box"/>
    <property type="match status" value="1"/>
</dbReference>
<dbReference type="CDD" id="cd00130">
    <property type="entry name" value="PAS"/>
    <property type="match status" value="1"/>
</dbReference>
<dbReference type="PANTHER" id="PTHR43065:SF23">
    <property type="entry name" value="SENSOR HISTIDINE KINASE PDTAS"/>
    <property type="match status" value="1"/>
</dbReference>
<evidence type="ECO:0000256" key="3">
    <source>
        <dbReference type="ARBA" id="ARBA00022741"/>
    </source>
</evidence>
<dbReference type="Gene3D" id="3.30.450.20">
    <property type="entry name" value="PAS domain"/>
    <property type="match status" value="1"/>
</dbReference>
<dbReference type="SUPFAM" id="SSF55874">
    <property type="entry name" value="ATPase domain of HSP90 chaperone/DNA topoisomerase II/histidine kinase"/>
    <property type="match status" value="1"/>
</dbReference>
<dbReference type="GO" id="GO:0005524">
    <property type="term" value="F:ATP binding"/>
    <property type="evidence" value="ECO:0007669"/>
    <property type="project" value="UniProtKB-KW"/>
</dbReference>
<dbReference type="Pfam" id="PF02518">
    <property type="entry name" value="HATPase_c"/>
    <property type="match status" value="1"/>
</dbReference>
<dbReference type="GO" id="GO:0006355">
    <property type="term" value="P:regulation of DNA-templated transcription"/>
    <property type="evidence" value="ECO:0007669"/>
    <property type="project" value="InterPro"/>
</dbReference>
<dbReference type="PROSITE" id="PS50113">
    <property type="entry name" value="PAC"/>
    <property type="match status" value="1"/>
</dbReference>
<dbReference type="InterPro" id="IPR003594">
    <property type="entry name" value="HATPase_dom"/>
</dbReference>
<sequence>MVMIDQAGIIVLVNAQTERMFDYDRQVLIGQPVEILVPERFRQHHRSFRAGYFGDPAPRPMGVGRDLAGCRADGSEFPIEIGLNPIATEAGTMVLASIIDITERRRAQQRLEDALLEKTVLLNEVHHRVKNNLQVITSLLNLQADFAADPRLRAILAESCGRVKAMALTHQLLYERKDFSRLDLGDYLERLVQSIRTSYRASGDRIGLRLQSPATDVQLDLERAIPCGLLINELVTNSYKHAFTAERHGEIVIEISEDADTLICLSVSDDGIGLPPEADLAQSSSLGLQLVQLFVEQLHGALSVERESGTRFSIRFPKRFAAKEIP</sequence>
<dbReference type="InterPro" id="IPR036890">
    <property type="entry name" value="HATPase_C_sf"/>
</dbReference>
<dbReference type="InterPro" id="IPR000700">
    <property type="entry name" value="PAS-assoc_C"/>
</dbReference>
<dbReference type="Gene3D" id="3.30.565.10">
    <property type="entry name" value="Histidine kinase-like ATPase, C-terminal domain"/>
    <property type="match status" value="1"/>
</dbReference>
<keyword evidence="4 10" id="KW-0418">Kinase</keyword>
<evidence type="ECO:0000256" key="2">
    <source>
        <dbReference type="ARBA" id="ARBA00022679"/>
    </source>
</evidence>
<evidence type="ECO:0000259" key="8">
    <source>
        <dbReference type="PROSITE" id="PS50112"/>
    </source>
</evidence>
<dbReference type="InterPro" id="IPR000014">
    <property type="entry name" value="PAS"/>
</dbReference>
<keyword evidence="3" id="KW-0547">Nucleotide-binding</keyword>